<dbReference type="InterPro" id="IPR036390">
    <property type="entry name" value="WH_DNA-bd_sf"/>
</dbReference>
<dbReference type="InterPro" id="IPR036388">
    <property type="entry name" value="WH-like_DNA-bd_sf"/>
</dbReference>
<gene>
    <name evidence="2" type="ORF">OHB35_36460</name>
</gene>
<organism evidence="2 3">
    <name type="scientific">Streptomyces phaeochromogenes</name>
    <dbReference type="NCBI Taxonomy" id="1923"/>
    <lineage>
        <taxon>Bacteria</taxon>
        <taxon>Bacillati</taxon>
        <taxon>Actinomycetota</taxon>
        <taxon>Actinomycetes</taxon>
        <taxon>Kitasatosporales</taxon>
        <taxon>Streptomycetaceae</taxon>
        <taxon>Streptomyces</taxon>
        <taxon>Streptomyces phaeochromogenes group</taxon>
    </lineage>
</organism>
<keyword evidence="3" id="KW-1185">Reference proteome</keyword>
<evidence type="ECO:0000259" key="1">
    <source>
        <dbReference type="Pfam" id="PF01726"/>
    </source>
</evidence>
<feature type="domain" description="LexA repressor DNA-binding" evidence="1">
    <location>
        <begin position="12"/>
        <end position="47"/>
    </location>
</feature>
<dbReference type="SUPFAM" id="SSF46785">
    <property type="entry name" value="Winged helix' DNA-binding domain"/>
    <property type="match status" value="1"/>
</dbReference>
<protein>
    <submittedName>
        <fullName evidence="2">MarR family transcriptional regulator</fullName>
    </submittedName>
</protein>
<dbReference type="EMBL" id="CP109135">
    <property type="protein sequence ID" value="WSD18276.1"/>
    <property type="molecule type" value="Genomic_DNA"/>
</dbReference>
<reference evidence="2 3" key="1">
    <citation type="submission" date="2022-10" db="EMBL/GenBank/DDBJ databases">
        <title>The complete genomes of actinobacterial strains from the NBC collection.</title>
        <authorList>
            <person name="Joergensen T.S."/>
            <person name="Alvarez Arevalo M."/>
            <person name="Sterndorff E.B."/>
            <person name="Faurdal D."/>
            <person name="Vuksanovic O."/>
            <person name="Mourched A.-S."/>
            <person name="Charusanti P."/>
            <person name="Shaw S."/>
            <person name="Blin K."/>
            <person name="Weber T."/>
        </authorList>
    </citation>
    <scope>NUCLEOTIDE SEQUENCE [LARGE SCALE GENOMIC DNA]</scope>
    <source>
        <strain evidence="2 3">NBC 01752</strain>
    </source>
</reference>
<dbReference type="RefSeq" id="WP_326760984.1">
    <property type="nucleotide sequence ID" value="NZ_CP109135.1"/>
</dbReference>
<evidence type="ECO:0000313" key="3">
    <source>
        <dbReference type="Proteomes" id="UP001340816"/>
    </source>
</evidence>
<dbReference type="Proteomes" id="UP001340816">
    <property type="component" value="Chromosome"/>
</dbReference>
<dbReference type="Gene3D" id="1.10.10.10">
    <property type="entry name" value="Winged helix-like DNA-binding domain superfamily/Winged helix DNA-binding domain"/>
    <property type="match status" value="1"/>
</dbReference>
<sequence>MHPGLYSRAREAPTIREIGRIVGLSSPASVVYHLDQMEQLGVIRRTERDGDGRGIALS</sequence>
<name>A0ABZ1HLR4_STRPH</name>
<dbReference type="InterPro" id="IPR006199">
    <property type="entry name" value="LexA_DNA-bd_dom"/>
</dbReference>
<evidence type="ECO:0000313" key="2">
    <source>
        <dbReference type="EMBL" id="WSD18276.1"/>
    </source>
</evidence>
<accession>A0ABZ1HLR4</accession>
<proteinExistence type="predicted"/>
<dbReference type="Pfam" id="PF01726">
    <property type="entry name" value="LexA_DNA_bind"/>
    <property type="match status" value="1"/>
</dbReference>